<evidence type="ECO:0000313" key="2">
    <source>
        <dbReference type="Proteomes" id="UP001632037"/>
    </source>
</evidence>
<dbReference type="EMBL" id="JBIMZQ010000035">
    <property type="protein sequence ID" value="KAL3661594.1"/>
    <property type="molecule type" value="Genomic_DNA"/>
</dbReference>
<evidence type="ECO:0000313" key="1">
    <source>
        <dbReference type="EMBL" id="KAL3661594.1"/>
    </source>
</evidence>
<dbReference type="Proteomes" id="UP001632037">
    <property type="component" value="Unassembled WGS sequence"/>
</dbReference>
<protein>
    <submittedName>
        <fullName evidence="1">Uncharacterized protein</fullName>
    </submittedName>
</protein>
<dbReference type="AlphaFoldDB" id="A0ABD3F973"/>
<reference evidence="1 2" key="1">
    <citation type="submission" date="2024-09" db="EMBL/GenBank/DDBJ databases">
        <title>Genome sequencing and assembly of Phytophthora oleae, isolate VK10A, causative agent of rot of olive drupes.</title>
        <authorList>
            <person name="Conti Taguali S."/>
            <person name="Riolo M."/>
            <person name="La Spada F."/>
            <person name="Cacciola S.O."/>
            <person name="Dionisio G."/>
        </authorList>
    </citation>
    <scope>NUCLEOTIDE SEQUENCE [LARGE SCALE GENOMIC DNA]</scope>
    <source>
        <strain evidence="1 2">VK10A</strain>
    </source>
</reference>
<accession>A0ABD3F973</accession>
<keyword evidence="2" id="KW-1185">Reference proteome</keyword>
<sequence>MMRKLEDFKRHFMLPAPLGTTFGPTATALTRAASRDVRAAETRVVQPMEVDDLRDLFEMESRIRDENLNQQRRALRRDQQRHY</sequence>
<proteinExistence type="predicted"/>
<gene>
    <name evidence="1" type="ORF">V7S43_013354</name>
</gene>
<organism evidence="1 2">
    <name type="scientific">Phytophthora oleae</name>
    <dbReference type="NCBI Taxonomy" id="2107226"/>
    <lineage>
        <taxon>Eukaryota</taxon>
        <taxon>Sar</taxon>
        <taxon>Stramenopiles</taxon>
        <taxon>Oomycota</taxon>
        <taxon>Peronosporomycetes</taxon>
        <taxon>Peronosporales</taxon>
        <taxon>Peronosporaceae</taxon>
        <taxon>Phytophthora</taxon>
    </lineage>
</organism>
<name>A0ABD3F973_9STRA</name>
<comment type="caution">
    <text evidence="1">The sequence shown here is derived from an EMBL/GenBank/DDBJ whole genome shotgun (WGS) entry which is preliminary data.</text>
</comment>